<feature type="transmembrane region" description="Helical" evidence="6">
    <location>
        <begin position="751"/>
        <end position="770"/>
    </location>
</feature>
<organism evidence="8 9">
    <name type="scientific">Vandammella animalimorsus</name>
    <dbReference type="NCBI Taxonomy" id="2029117"/>
    <lineage>
        <taxon>Bacteria</taxon>
        <taxon>Pseudomonadati</taxon>
        <taxon>Pseudomonadota</taxon>
        <taxon>Betaproteobacteria</taxon>
        <taxon>Burkholderiales</taxon>
        <taxon>Comamonadaceae</taxon>
        <taxon>Vandammella</taxon>
    </lineage>
</organism>
<keyword evidence="4 6" id="KW-1133">Transmembrane helix</keyword>
<evidence type="ECO:0000256" key="2">
    <source>
        <dbReference type="ARBA" id="ARBA00022692"/>
    </source>
</evidence>
<reference evidence="8 9" key="1">
    <citation type="submission" date="2017-08" db="EMBL/GenBank/DDBJ databases">
        <title>WGS of Clinical strains of the CDC Group NO-1 linked to zoonotic infections in humans.</title>
        <authorList>
            <person name="Bernier A.-M."/>
            <person name="Bernard K."/>
        </authorList>
    </citation>
    <scope>NUCLEOTIDE SEQUENCE [LARGE SCALE GENOMIC DNA]</scope>
    <source>
        <strain evidence="8 9">NML120219</strain>
    </source>
</reference>
<feature type="transmembrane region" description="Helical" evidence="6">
    <location>
        <begin position="105"/>
        <end position="125"/>
    </location>
</feature>
<evidence type="ECO:0000313" key="9">
    <source>
        <dbReference type="Proteomes" id="UP000218439"/>
    </source>
</evidence>
<dbReference type="EMBL" id="NSJE01000009">
    <property type="protein sequence ID" value="PAT42813.1"/>
    <property type="molecule type" value="Genomic_DNA"/>
</dbReference>
<keyword evidence="2 6" id="KW-0812">Transmembrane</keyword>
<dbReference type="InterPro" id="IPR023494">
    <property type="entry name" value="Cyt_c_bgen_Ccs1/CcsB/ResB"/>
</dbReference>
<evidence type="ECO:0000256" key="6">
    <source>
        <dbReference type="SAM" id="Phobius"/>
    </source>
</evidence>
<dbReference type="Pfam" id="PF05140">
    <property type="entry name" value="ResB"/>
    <property type="match status" value="1"/>
</dbReference>
<gene>
    <name evidence="8" type="ORF">CK621_07185</name>
</gene>
<comment type="caution">
    <text evidence="8">The sequence shown here is derived from an EMBL/GenBank/DDBJ whole genome shotgun (WGS) entry which is preliminary data.</text>
</comment>
<evidence type="ECO:0000313" key="8">
    <source>
        <dbReference type="EMBL" id="PAT42813.1"/>
    </source>
</evidence>
<proteinExistence type="predicted"/>
<dbReference type="PANTHER" id="PTHR31566">
    <property type="entry name" value="CYTOCHROME C BIOGENESIS PROTEIN CCS1, CHLOROPLASTIC"/>
    <property type="match status" value="1"/>
</dbReference>
<keyword evidence="3" id="KW-0201">Cytochrome c-type biogenesis</keyword>
<feature type="transmembrane region" description="Helical" evidence="6">
    <location>
        <begin position="198"/>
        <end position="218"/>
    </location>
</feature>
<protein>
    <recommendedName>
        <fullName evidence="7">ResB-like domain-containing protein</fullName>
    </recommendedName>
</protein>
<evidence type="ECO:0000259" key="7">
    <source>
        <dbReference type="Pfam" id="PF05140"/>
    </source>
</evidence>
<dbReference type="InterPro" id="IPR007816">
    <property type="entry name" value="ResB-like_domain"/>
</dbReference>
<dbReference type="GO" id="GO:0017004">
    <property type="term" value="P:cytochrome complex assembly"/>
    <property type="evidence" value="ECO:0007669"/>
    <property type="project" value="UniProtKB-KW"/>
</dbReference>
<evidence type="ECO:0000256" key="1">
    <source>
        <dbReference type="ARBA" id="ARBA00004141"/>
    </source>
</evidence>
<accession>A0A2A2AYG3</accession>
<dbReference type="Proteomes" id="UP000218439">
    <property type="component" value="Unassembled WGS sequence"/>
</dbReference>
<name>A0A2A2AYG3_9BURK</name>
<sequence length="826" mass="90001">MSCAAVLRKRAVCHQRKACWAAASPSLEGRALQSEECMESEVMVAQYALPAARRYTINCVCSLLPGKGADCIARSDWPAMPTLPAPLPSPPPATPRPRLAPLLQVLAWLLLGAVLLPLIGIAALLDRWLPQRLRTLRQRLWAELTSMRFAVALLPFIGLAALLGTLLPQRESAEHYLHSWGPFWGTLLMRLQLHDVYGAWWFMGLLGLLLLSTSACVLRNARPYLAAMGDYRLPLRPQQLRSLPWSAQAMCAGHPSDLAQHMRNSLRQRGWQVQVQQRPAQPHPHQAEAPAETDYWLLAAKQGAAGHRLGYLATHCAIVLICLGALQDSSLALRTHAWRQGQSPWPGPVGLQPEQLQAIASPHRLPAASHAFRGHLRLAEGERSALALLERQAAGYFVQQLPFAIELEHFEIARHANGQPSMFSSQLRIHQPGGAASSQHRIAVNQPLRLQGIDIYQTGFEEHRSELRLRPLGLQQPVPAATLSAHSGSTLALPAWPGLAGYRLEQLRLHTGLEDDPPPQTPPGPAIQYRLRNAAGQAIEGHNTMQAIELDDGVPVYLLGVRRAPGQPFAFLRLPQDELGRIDSMLGLLHGLRDPEQRQRAVQRHVQHSLPQASAQARAELQHSASHLLALFAGQAAGGAGEAIGTASPAGLAALAQLVQRQAGAAQQEAASQGLLQLLSQLLLSMLQQQRQDAGLPPMPPGTPYTDAFLRSAILALDAAQDYPAPLFFMLEDFTPQYATILQVSQAPGRGLVYAGCLLLVLGLGLLLFVHERRLWVWLQAAPAGRSQATLGLSCPRAGPRTGQDFDQLRRLLLQASAGPTTTEPE</sequence>
<dbReference type="PANTHER" id="PTHR31566:SF0">
    <property type="entry name" value="CYTOCHROME C BIOGENESIS PROTEIN CCS1, CHLOROPLASTIC"/>
    <property type="match status" value="1"/>
</dbReference>
<feature type="transmembrane region" description="Helical" evidence="6">
    <location>
        <begin position="309"/>
        <end position="326"/>
    </location>
</feature>
<dbReference type="GO" id="GO:0016020">
    <property type="term" value="C:membrane"/>
    <property type="evidence" value="ECO:0007669"/>
    <property type="project" value="UniProtKB-SubCell"/>
</dbReference>
<keyword evidence="5 6" id="KW-0472">Membrane</keyword>
<comment type="subcellular location">
    <subcellularLocation>
        <location evidence="1">Membrane</location>
        <topology evidence="1">Multi-pass membrane protein</topology>
    </subcellularLocation>
</comment>
<evidence type="ECO:0000256" key="4">
    <source>
        <dbReference type="ARBA" id="ARBA00022989"/>
    </source>
</evidence>
<evidence type="ECO:0000256" key="5">
    <source>
        <dbReference type="ARBA" id="ARBA00023136"/>
    </source>
</evidence>
<feature type="transmembrane region" description="Helical" evidence="6">
    <location>
        <begin position="146"/>
        <end position="167"/>
    </location>
</feature>
<evidence type="ECO:0000256" key="3">
    <source>
        <dbReference type="ARBA" id="ARBA00022748"/>
    </source>
</evidence>
<dbReference type="AlphaFoldDB" id="A0A2A2AYG3"/>
<feature type="domain" description="ResB-like" evidence="7">
    <location>
        <begin position="147"/>
        <end position="806"/>
    </location>
</feature>